<reference evidence="1" key="1">
    <citation type="submission" date="2020-04" db="EMBL/GenBank/DDBJ databases">
        <title>Hybrid Assembly of Korean Phytophthora infestans isolates.</title>
        <authorList>
            <person name="Prokchorchik M."/>
            <person name="Lee Y."/>
            <person name="Seo J."/>
            <person name="Cho J.-H."/>
            <person name="Park Y.-E."/>
            <person name="Jang D.-C."/>
            <person name="Im J.-S."/>
            <person name="Choi J.-G."/>
            <person name="Park H.-J."/>
            <person name="Lee G.-B."/>
            <person name="Lee Y.-G."/>
            <person name="Hong S.-Y."/>
            <person name="Cho K."/>
            <person name="Sohn K.H."/>
        </authorList>
    </citation>
    <scope>NUCLEOTIDE SEQUENCE</scope>
    <source>
        <strain evidence="1">KR_1_A1</strain>
        <strain evidence="2">KR_2_A2</strain>
    </source>
</reference>
<dbReference type="Proteomes" id="UP000704712">
    <property type="component" value="Unassembled WGS sequence"/>
</dbReference>
<organism evidence="1 4">
    <name type="scientific">Phytophthora infestans</name>
    <name type="common">Potato late blight agent</name>
    <name type="synonym">Botrytis infestans</name>
    <dbReference type="NCBI Taxonomy" id="4787"/>
    <lineage>
        <taxon>Eukaryota</taxon>
        <taxon>Sar</taxon>
        <taxon>Stramenopiles</taxon>
        <taxon>Oomycota</taxon>
        <taxon>Peronosporomycetes</taxon>
        <taxon>Peronosporales</taxon>
        <taxon>Peronosporaceae</taxon>
        <taxon>Phytophthora</taxon>
    </lineage>
</organism>
<dbReference type="EMBL" id="JAACNO010000255">
    <property type="protein sequence ID" value="KAF4148636.1"/>
    <property type="molecule type" value="Genomic_DNA"/>
</dbReference>
<evidence type="ECO:0000313" key="4">
    <source>
        <dbReference type="Proteomes" id="UP000602510"/>
    </source>
</evidence>
<gene>
    <name evidence="1" type="ORF">GN244_ATG10550</name>
    <name evidence="3" type="ORF">GN958_ATG01923</name>
    <name evidence="2" type="ORF">GN958_ATG02191</name>
</gene>
<name>A0A833SNV6_PHYIN</name>
<dbReference type="EMBL" id="JAACNO010000211">
    <property type="protein sequence ID" value="KAF4148849.1"/>
    <property type="molecule type" value="Genomic_DNA"/>
</dbReference>
<evidence type="ECO:0000313" key="2">
    <source>
        <dbReference type="EMBL" id="KAF4148636.1"/>
    </source>
</evidence>
<keyword evidence="4" id="KW-1185">Reference proteome</keyword>
<sequence length="218" mass="24096">MQCAKTGWRWPELPEWSESEDSFFVGFRIVQYGEGALVVLEEGRLHQALDNQLLKRPIHRGTDEAIAGLLEKSKKRGEIMALLSKGREEAQAGRCNDEATEVPQGTAILAPQLFRFTRKAPRCYTSNHSMLRYSNSSTSLQARNNIPLQHSSTIFPLQSCSALPTDSYSFQVFLTSSQPNNSHHAACSTPFIVSPSIATPTIQPTDGDYILAALSAKI</sequence>
<evidence type="ECO:0000313" key="3">
    <source>
        <dbReference type="EMBL" id="KAF4148849.1"/>
    </source>
</evidence>
<accession>A0A833SNV6</accession>
<evidence type="ECO:0000313" key="1">
    <source>
        <dbReference type="EMBL" id="KAF4037322.1"/>
    </source>
</evidence>
<protein>
    <submittedName>
        <fullName evidence="1">Uncharacterized protein</fullName>
    </submittedName>
</protein>
<dbReference type="EMBL" id="WSZM01000242">
    <property type="protein sequence ID" value="KAF4037322.1"/>
    <property type="molecule type" value="Genomic_DNA"/>
</dbReference>
<dbReference type="AlphaFoldDB" id="A0A833SNV6"/>
<dbReference type="Proteomes" id="UP000602510">
    <property type="component" value="Unassembled WGS sequence"/>
</dbReference>
<comment type="caution">
    <text evidence="1">The sequence shown here is derived from an EMBL/GenBank/DDBJ whole genome shotgun (WGS) entry which is preliminary data.</text>
</comment>
<proteinExistence type="predicted"/>